<feature type="region of interest" description="Disordered" evidence="2">
    <location>
        <begin position="22"/>
        <end position="68"/>
    </location>
</feature>
<feature type="compositionally biased region" description="Low complexity" evidence="2">
    <location>
        <begin position="1563"/>
        <end position="1572"/>
    </location>
</feature>
<feature type="compositionally biased region" description="Basic and acidic residues" evidence="2">
    <location>
        <begin position="1195"/>
        <end position="1204"/>
    </location>
</feature>
<protein>
    <submittedName>
        <fullName evidence="3">Uncharacterized protein</fullName>
    </submittedName>
</protein>
<evidence type="ECO:0000256" key="2">
    <source>
        <dbReference type="SAM" id="MobiDB-lite"/>
    </source>
</evidence>
<feature type="region of interest" description="Disordered" evidence="2">
    <location>
        <begin position="1563"/>
        <end position="1616"/>
    </location>
</feature>
<feature type="region of interest" description="Disordered" evidence="2">
    <location>
        <begin position="181"/>
        <end position="203"/>
    </location>
</feature>
<keyword evidence="4" id="KW-1185">Reference proteome</keyword>
<feature type="region of interest" description="Disordered" evidence="2">
    <location>
        <begin position="88"/>
        <end position="116"/>
    </location>
</feature>
<dbReference type="VEuPathDB" id="VectorBase:RPRC005303"/>
<organism evidence="3 4">
    <name type="scientific">Rhodnius prolixus</name>
    <name type="common">Triatomid bug</name>
    <dbReference type="NCBI Taxonomy" id="13249"/>
    <lineage>
        <taxon>Eukaryota</taxon>
        <taxon>Metazoa</taxon>
        <taxon>Ecdysozoa</taxon>
        <taxon>Arthropoda</taxon>
        <taxon>Hexapoda</taxon>
        <taxon>Insecta</taxon>
        <taxon>Pterygota</taxon>
        <taxon>Neoptera</taxon>
        <taxon>Paraneoptera</taxon>
        <taxon>Hemiptera</taxon>
        <taxon>Heteroptera</taxon>
        <taxon>Panheteroptera</taxon>
        <taxon>Cimicomorpha</taxon>
        <taxon>Reduviidae</taxon>
        <taxon>Triatominae</taxon>
        <taxon>Rhodnius</taxon>
    </lineage>
</organism>
<sequence>MWGLELPYRRYSVPETVMRKVRLRQNSSSSSDSSTRRAARRPIAKARQAGRSRYCMHTSNKGVQTSPNADHYSVGYLENKCLLHTWHQGPPRRASSVPDLSSDAEGRDGHRPSSARDKFLQRYSQPTCNGPPVIISPGGTPSPIQASNYSSALHRCDVYSNSWSYTSSECTLGQTVSDRTTSTQDSTLSLQSSTPESSNSNYFSPTERAAQKMFLENSIFSPAGNFIAVHTESLLIHPIEIIERRENWNFGFSDSPESDPLAALTSCHRSIAVNTEPPEMIGASMVDKSTCAYGVFNDKSAQVRDSDIENELMVDKSTTIEVNGFLRKGNGETNSREISVERLVEEPPFVDIGINTEQCIALLDDDKENENQFSEYPLTASLSRRAVFKIPNIKIFKGSTTESQQTDDRSNVMEEAKVYVAKSTSMEESYFGNIEDDVDSKQICKYCSKEETAEKYNIFDKEMKQLWQNRPERTDDRSPYESKLCANVACAGCNYKDYPEVKGVIARFSALPRSNSMLVNTSSIDYSSDSELSLTDSLEDCNEHTAEQYHRPVTRHDNRLVRGEVSLEQEQSSKKYPKSNKAYAYFLSISGEQDMVRQYPLPDWLKVRLQRREEEIKKLFQIRLNKHQTIVYRRRKKGVKKIIENEGSNSSPSKENKPKKLHQEQILEKAEETIEKDKSIVENVEAEKLPSTSAADSMNDQVGKKVVQDNVNTNSIAAQTTGEEMKSGRLELQQITNKDNNYLHISEVIKIEMLNNLNTVITKEKQINLNKHLLSRGHHNFQTSECIKNESPLNAHKIIMKTNIGNLQIDNNSLPELKDETDKTFNEKEKVTAEIKDKKEAEKKKEKALIKKDENESYSFKQFKPLFESKADDQTVAEILLSAMKNNASLKTADEDFKNKEKEPLGGLQADQIKTAELETTYTKEVSKLNPKNVAFSEPNIKEERSCNTINPYLSATVQTTESFLKDKCVSWMEKEEGEMEELKGIPSTTFITNESIPDFPMISSLVQTNETFLKNDKSFIESESLVPIRDQGTDVFQEFSEDKNANDGLDNALLCNIENEQSSVFVQTEQNIATINEVKPLIIHSNNEEFKRIVESDDLEDKRYTSTKKTGTNSCKIRRHGMDLHKQNCKYYPGGSQEHKPSQVLELNVQPCTCHMCTLNKKVGSRGDKLCEGPQSGFQSSSGSRKKLLNKSSPSEHKEEKKSYQRYSSNRRTNKFQRRFEVIPEEKNSSMESVGETQSTLFKVTHDKNNSCENENLDKAGLDQEDYAKVPVSEVQYNRETKELPCSLSMLQERENLHSSDVKSTQTNGSRKSNVVFGSFKAIKNEARTKEDKMLGEGIEVMQQYKGRAALAAAPVDAQEQLLTLSKGWINFYLLKDNQEFSDSNNDEVQKVYSGSLVQRAVSPIRILKGSEIKEEQVEEFTVEIRATPEPIQSSEKTVLLPNLHQDILRKRRTVKPQPPNSAVSLPEIHTSSSSSTPENVGDRIVSVEDKRKKCHPLPVVSGRSSRHEIKMKRESLTAFKKIPKSEPLLRLAEEFASGFEKGHSAKAVEVALSEHSVSSISSTLILSEDSPSPKLERKSRQRRGQIMQQQSDQNGSSWTVTVAGTSGSNSNVHPDVEMKLTFGNKQNGNNNKELCDENEKRLVKYNGKKSSHIRSSKRRGRLTEEYAHTTRNEKRSIQYMPNMVIHNSQQSKIEGALSQKDLVGYLDHENTSQLSRRSKGSMEGSSDAASLCSDLQVTGLAITPESKPYVPTQSERDLVRRQ</sequence>
<dbReference type="EMBL" id="ACPB03001253">
    <property type="status" value="NOT_ANNOTATED_CDS"/>
    <property type="molecule type" value="Genomic_DNA"/>
</dbReference>
<feature type="compositionally biased region" description="Polar residues" evidence="2">
    <location>
        <begin position="1588"/>
        <end position="1614"/>
    </location>
</feature>
<feature type="region of interest" description="Disordered" evidence="2">
    <location>
        <begin position="1745"/>
        <end position="1764"/>
    </location>
</feature>
<reference evidence="3" key="1">
    <citation type="submission" date="2015-05" db="UniProtKB">
        <authorList>
            <consortium name="EnsemblMetazoa"/>
        </authorList>
    </citation>
    <scope>IDENTIFICATION</scope>
</reference>
<feature type="compositionally biased region" description="Basic and acidic residues" evidence="2">
    <location>
        <begin position="104"/>
        <end position="116"/>
    </location>
</feature>
<feature type="compositionally biased region" description="Polar residues" evidence="2">
    <location>
        <begin position="1471"/>
        <end position="1480"/>
    </location>
</feature>
<feature type="region of interest" description="Disordered" evidence="2">
    <location>
        <begin position="1455"/>
        <end position="1483"/>
    </location>
</feature>
<dbReference type="eggNOG" id="ENOG502TF60">
    <property type="taxonomic scope" value="Eukaryota"/>
</dbReference>
<feature type="region of interest" description="Disordered" evidence="2">
    <location>
        <begin position="1712"/>
        <end position="1731"/>
    </location>
</feature>
<name>T1HMM9_RHOPR</name>
<feature type="region of interest" description="Disordered" evidence="2">
    <location>
        <begin position="1174"/>
        <end position="1221"/>
    </location>
</feature>
<evidence type="ECO:0000256" key="1">
    <source>
        <dbReference type="SAM" id="Coils"/>
    </source>
</evidence>
<feature type="coiled-coil region" evidence="1">
    <location>
        <begin position="828"/>
        <end position="856"/>
    </location>
</feature>
<evidence type="ECO:0000313" key="3">
    <source>
        <dbReference type="EnsemblMetazoa" id="RPRC005303-PA"/>
    </source>
</evidence>
<proteinExistence type="predicted"/>
<evidence type="ECO:0000313" key="4">
    <source>
        <dbReference type="Proteomes" id="UP000015103"/>
    </source>
</evidence>
<dbReference type="OMA" id="IERRENW"/>
<feature type="region of interest" description="Disordered" evidence="2">
    <location>
        <begin position="642"/>
        <end position="661"/>
    </location>
</feature>
<dbReference type="Proteomes" id="UP000015103">
    <property type="component" value="Unassembled WGS sequence"/>
</dbReference>
<dbReference type="HOGENOM" id="CLU_239026_0_0_1"/>
<feature type="compositionally biased region" description="Basic residues" evidence="2">
    <location>
        <begin position="37"/>
        <end position="50"/>
    </location>
</feature>
<dbReference type="InParanoid" id="T1HMM9"/>
<keyword evidence="1" id="KW-0175">Coiled coil</keyword>
<accession>T1HMM9</accession>
<dbReference type="EnsemblMetazoa" id="RPRC005303-RA">
    <property type="protein sequence ID" value="RPRC005303-PA"/>
    <property type="gene ID" value="RPRC005303"/>
</dbReference>
<feature type="compositionally biased region" description="Polar residues" evidence="2">
    <location>
        <begin position="57"/>
        <end position="68"/>
    </location>
</feature>
<feature type="compositionally biased region" description="Low complexity" evidence="2">
    <location>
        <begin position="181"/>
        <end position="194"/>
    </location>
</feature>